<dbReference type="Proteomes" id="UP000245488">
    <property type="component" value="Chromosome"/>
</dbReference>
<protein>
    <submittedName>
        <fullName evidence="9">ABC transporter permease</fullName>
    </submittedName>
</protein>
<feature type="transmembrane region" description="Helical" evidence="7">
    <location>
        <begin position="153"/>
        <end position="171"/>
    </location>
</feature>
<dbReference type="Gene3D" id="1.10.3720.10">
    <property type="entry name" value="MetI-like"/>
    <property type="match status" value="1"/>
</dbReference>
<organism evidence="9 10">
    <name type="scientific">Butyrivibrio fibrisolvens</name>
    <dbReference type="NCBI Taxonomy" id="831"/>
    <lineage>
        <taxon>Bacteria</taxon>
        <taxon>Bacillati</taxon>
        <taxon>Bacillota</taxon>
        <taxon>Clostridia</taxon>
        <taxon>Lachnospirales</taxon>
        <taxon>Lachnospiraceae</taxon>
        <taxon>Butyrivibrio</taxon>
    </lineage>
</organism>
<dbReference type="AlphaFoldDB" id="A0A317G913"/>
<keyword evidence="10" id="KW-1185">Reference proteome</keyword>
<feature type="transmembrane region" description="Helical" evidence="7">
    <location>
        <begin position="75"/>
        <end position="99"/>
    </location>
</feature>
<evidence type="ECO:0000256" key="4">
    <source>
        <dbReference type="ARBA" id="ARBA00022692"/>
    </source>
</evidence>
<evidence type="ECO:0000259" key="8">
    <source>
        <dbReference type="PROSITE" id="PS50928"/>
    </source>
</evidence>
<dbReference type="CDD" id="cd06261">
    <property type="entry name" value="TM_PBP2"/>
    <property type="match status" value="1"/>
</dbReference>
<keyword evidence="4 7" id="KW-0812">Transmembrane</keyword>
<feature type="transmembrane region" description="Helical" evidence="7">
    <location>
        <begin position="207"/>
        <end position="228"/>
    </location>
</feature>
<dbReference type="Pfam" id="PF00528">
    <property type="entry name" value="BPD_transp_1"/>
    <property type="match status" value="1"/>
</dbReference>
<evidence type="ECO:0000256" key="1">
    <source>
        <dbReference type="ARBA" id="ARBA00004651"/>
    </source>
</evidence>
<feature type="transmembrane region" description="Helical" evidence="7">
    <location>
        <begin position="12"/>
        <end position="37"/>
    </location>
</feature>
<evidence type="ECO:0000256" key="2">
    <source>
        <dbReference type="ARBA" id="ARBA00022448"/>
    </source>
</evidence>
<evidence type="ECO:0000313" key="9">
    <source>
        <dbReference type="EMBL" id="PWT28972.1"/>
    </source>
</evidence>
<reference evidence="9 10" key="1">
    <citation type="submission" date="2017-09" db="EMBL/GenBank/DDBJ databases">
        <title>High-quality draft genome sequence of Butyrivibrio fibrisolvens INBov1, isolated from cow rumen.</title>
        <authorList>
            <person name="Rodriguez Hernaez J."/>
            <person name="Rivarola M."/>
            <person name="Paniego N."/>
            <person name="Cravero S."/>
            <person name="Ceron Cucchi M."/>
            <person name="Martinez M.C."/>
        </authorList>
    </citation>
    <scope>NUCLEOTIDE SEQUENCE [LARGE SCALE GENOMIC DNA]</scope>
    <source>
        <strain evidence="9 10">INBov1</strain>
    </source>
</reference>
<dbReference type="GO" id="GO:0055085">
    <property type="term" value="P:transmembrane transport"/>
    <property type="evidence" value="ECO:0007669"/>
    <property type="project" value="InterPro"/>
</dbReference>
<feature type="transmembrane region" description="Helical" evidence="7">
    <location>
        <begin position="111"/>
        <end position="133"/>
    </location>
</feature>
<dbReference type="SUPFAM" id="SSF161098">
    <property type="entry name" value="MetI-like"/>
    <property type="match status" value="1"/>
</dbReference>
<dbReference type="GO" id="GO:0005886">
    <property type="term" value="C:plasma membrane"/>
    <property type="evidence" value="ECO:0007669"/>
    <property type="project" value="UniProtKB-SubCell"/>
</dbReference>
<feature type="domain" description="ABC transmembrane type-1" evidence="8">
    <location>
        <begin position="76"/>
        <end position="274"/>
    </location>
</feature>
<dbReference type="OrthoDB" id="9787837at2"/>
<proteinExistence type="inferred from homology"/>
<sequence>MTMKSTKISNIILDILKFAILILGAAITVMPFIWMILSSLKTASEITAIPPTFFPKEFRWENYKEAWSRAPFLRYFVNTIIVAVCSTIGVLITTVLSAFAFSRLNFPGKKVIFSVLMATLMIPGEMLVITNYITVFHMKLEIGGVRIMGIDSYGALILPWIASVFYIYLLTQFFMQVPDAIYLAAKVDKCSDWKFMWKIMLPMNKQAVVTIGILNFISSWNAFMWPLLVTNDPSMRVLSNGLTQFQSEAGSDYQLIMAASCILVMPIIIIYLFLRKYIIEGVTRSGLKG</sequence>
<evidence type="ECO:0000313" key="10">
    <source>
        <dbReference type="Proteomes" id="UP000245488"/>
    </source>
</evidence>
<keyword evidence="2 7" id="KW-0813">Transport</keyword>
<dbReference type="PANTHER" id="PTHR43744">
    <property type="entry name" value="ABC TRANSPORTER PERMEASE PROTEIN MG189-RELATED-RELATED"/>
    <property type="match status" value="1"/>
</dbReference>
<evidence type="ECO:0000256" key="3">
    <source>
        <dbReference type="ARBA" id="ARBA00022475"/>
    </source>
</evidence>
<dbReference type="EMBL" id="NXNG01000001">
    <property type="protein sequence ID" value="PWT28972.1"/>
    <property type="molecule type" value="Genomic_DNA"/>
</dbReference>
<feature type="transmembrane region" description="Helical" evidence="7">
    <location>
        <begin position="253"/>
        <end position="274"/>
    </location>
</feature>
<dbReference type="InterPro" id="IPR000515">
    <property type="entry name" value="MetI-like"/>
</dbReference>
<comment type="similarity">
    <text evidence="7">Belongs to the binding-protein-dependent transport system permease family.</text>
</comment>
<name>A0A317G913_BUTFI</name>
<comment type="caution">
    <text evidence="9">The sequence shown here is derived from an EMBL/GenBank/DDBJ whole genome shotgun (WGS) entry which is preliminary data.</text>
</comment>
<dbReference type="PANTHER" id="PTHR43744:SF12">
    <property type="entry name" value="ABC TRANSPORTER PERMEASE PROTEIN MG189-RELATED"/>
    <property type="match status" value="1"/>
</dbReference>
<dbReference type="InterPro" id="IPR035906">
    <property type="entry name" value="MetI-like_sf"/>
</dbReference>
<comment type="subcellular location">
    <subcellularLocation>
        <location evidence="1 7">Cell membrane</location>
        <topology evidence="1 7">Multi-pass membrane protein</topology>
    </subcellularLocation>
</comment>
<evidence type="ECO:0000256" key="6">
    <source>
        <dbReference type="ARBA" id="ARBA00023136"/>
    </source>
</evidence>
<keyword evidence="3" id="KW-1003">Cell membrane</keyword>
<gene>
    <name evidence="9" type="ORF">CPT75_18540</name>
</gene>
<keyword evidence="6 7" id="KW-0472">Membrane</keyword>
<dbReference type="PROSITE" id="PS50928">
    <property type="entry name" value="ABC_TM1"/>
    <property type="match status" value="1"/>
</dbReference>
<evidence type="ECO:0000256" key="7">
    <source>
        <dbReference type="RuleBase" id="RU363032"/>
    </source>
</evidence>
<accession>A0A317G913</accession>
<evidence type="ECO:0000256" key="5">
    <source>
        <dbReference type="ARBA" id="ARBA00022989"/>
    </source>
</evidence>
<keyword evidence="5 7" id="KW-1133">Transmembrane helix</keyword>